<keyword evidence="4" id="KW-1185">Reference proteome</keyword>
<dbReference type="Proteomes" id="UP000031950">
    <property type="component" value="Unassembled WGS sequence"/>
</dbReference>
<keyword evidence="1" id="KW-1133">Transmembrane helix</keyword>
<comment type="caution">
    <text evidence="3">The sequence shown here is derived from an EMBL/GenBank/DDBJ whole genome shotgun (WGS) entry which is preliminary data.</text>
</comment>
<feature type="domain" description="Uncharacterized protein YyaB-like PH" evidence="2">
    <location>
        <begin position="62"/>
        <end position="139"/>
    </location>
</feature>
<reference evidence="3 4" key="1">
    <citation type="submission" date="2015-01" db="EMBL/GenBank/DDBJ databases">
        <title>Genome sequence of Jeotgalibacillus alimentarius.</title>
        <authorList>
            <person name="Goh K.M."/>
            <person name="Chan K.-G."/>
            <person name="Yaakop A.S."/>
            <person name="Ee R."/>
            <person name="Gan H.M."/>
            <person name="Chan C.S."/>
        </authorList>
    </citation>
    <scope>NUCLEOTIDE SEQUENCE [LARGE SCALE GENOMIC DNA]</scope>
    <source>
        <strain evidence="3 4">YKJ-13</strain>
    </source>
</reference>
<evidence type="ECO:0000256" key="1">
    <source>
        <dbReference type="SAM" id="Phobius"/>
    </source>
</evidence>
<organism evidence="3 4">
    <name type="scientific">Jeotgalibacillus alimentarius</name>
    <dbReference type="NCBI Taxonomy" id="135826"/>
    <lineage>
        <taxon>Bacteria</taxon>
        <taxon>Bacillati</taxon>
        <taxon>Bacillota</taxon>
        <taxon>Bacilli</taxon>
        <taxon>Bacillales</taxon>
        <taxon>Caryophanaceae</taxon>
        <taxon>Jeotgalibacillus</taxon>
    </lineage>
</organism>
<gene>
    <name evidence="3" type="ORF">KP77_11990</name>
</gene>
<feature type="transmembrane region" description="Helical" evidence="1">
    <location>
        <begin position="12"/>
        <end position="32"/>
    </location>
</feature>
<dbReference type="InterPro" id="IPR009589">
    <property type="entry name" value="PH_YyaB-like"/>
</dbReference>
<dbReference type="RefSeq" id="WP_041121766.1">
    <property type="nucleotide sequence ID" value="NZ_JXRQ01000015.1"/>
</dbReference>
<evidence type="ECO:0000259" key="2">
    <source>
        <dbReference type="Pfam" id="PF06713"/>
    </source>
</evidence>
<dbReference type="GO" id="GO:0030153">
    <property type="term" value="P:bacteriocin immunity"/>
    <property type="evidence" value="ECO:0007669"/>
    <property type="project" value="InterPro"/>
</dbReference>
<evidence type="ECO:0000313" key="3">
    <source>
        <dbReference type="EMBL" id="KIL51687.1"/>
    </source>
</evidence>
<dbReference type="OrthoDB" id="2436858at2"/>
<dbReference type="STRING" id="135826.KP77_11990"/>
<name>A0A0C2VRY3_9BACL</name>
<dbReference type="EMBL" id="JXRQ01000015">
    <property type="protein sequence ID" value="KIL51687.1"/>
    <property type="molecule type" value="Genomic_DNA"/>
</dbReference>
<dbReference type="Pfam" id="PF06713">
    <property type="entry name" value="bPH_4"/>
    <property type="match status" value="1"/>
</dbReference>
<accession>A0A0C2VRY3</accession>
<keyword evidence="1" id="KW-0472">Membrane</keyword>
<proteinExistence type="predicted"/>
<protein>
    <recommendedName>
        <fullName evidence="2">Uncharacterized protein YyaB-like PH domain-containing protein</fullName>
    </recommendedName>
</protein>
<evidence type="ECO:0000313" key="4">
    <source>
        <dbReference type="Proteomes" id="UP000031950"/>
    </source>
</evidence>
<feature type="transmembrane region" description="Helical" evidence="1">
    <location>
        <begin position="38"/>
        <end position="60"/>
    </location>
</feature>
<keyword evidence="1" id="KW-0812">Transmembrane</keyword>
<dbReference type="PATRIC" id="fig|135826.4.peg.1195"/>
<sequence length="146" mass="16779">MTFRSKIDQSYKVLMLIAVVITGIATMFPIFIDDQIDLIGVIVLTSIFAGTVCFLLWTLFSIKYIFFEDDLLVKGGPFRSRIRYEDITRVAHTHDLMTGYRLTMSSDSIQIFYRTGTFGSVKVSPEALDDFVEEIRKRCPNVRIDM</sequence>
<dbReference type="AlphaFoldDB" id="A0A0C2VRY3"/>